<evidence type="ECO:0000256" key="1">
    <source>
        <dbReference type="SAM" id="Phobius"/>
    </source>
</evidence>
<gene>
    <name evidence="2" type="ORF">EV421DRAFT_1739903</name>
</gene>
<keyword evidence="1" id="KW-1133">Transmembrane helix</keyword>
<evidence type="ECO:0000313" key="3">
    <source>
        <dbReference type="Proteomes" id="UP001175226"/>
    </source>
</evidence>
<reference evidence="2" key="1">
    <citation type="submission" date="2023-06" db="EMBL/GenBank/DDBJ databases">
        <authorList>
            <consortium name="Lawrence Berkeley National Laboratory"/>
            <person name="Ahrendt S."/>
            <person name="Sahu N."/>
            <person name="Indic B."/>
            <person name="Wong-Bajracharya J."/>
            <person name="Merenyi Z."/>
            <person name="Ke H.-M."/>
            <person name="Monk M."/>
            <person name="Kocsube S."/>
            <person name="Drula E."/>
            <person name="Lipzen A."/>
            <person name="Balint B."/>
            <person name="Henrissat B."/>
            <person name="Andreopoulos B."/>
            <person name="Martin F.M."/>
            <person name="Harder C.B."/>
            <person name="Rigling D."/>
            <person name="Ford K.L."/>
            <person name="Foster G.D."/>
            <person name="Pangilinan J."/>
            <person name="Papanicolaou A."/>
            <person name="Barry K."/>
            <person name="LaButti K."/>
            <person name="Viragh M."/>
            <person name="Koriabine M."/>
            <person name="Yan M."/>
            <person name="Riley R."/>
            <person name="Champramary S."/>
            <person name="Plett K.L."/>
            <person name="Tsai I.J."/>
            <person name="Slot J."/>
            <person name="Sipos G."/>
            <person name="Plett J."/>
            <person name="Nagy L.G."/>
            <person name="Grigoriev I.V."/>
        </authorList>
    </citation>
    <scope>NUCLEOTIDE SEQUENCE</scope>
    <source>
        <strain evidence="2">FPL87.14</strain>
    </source>
</reference>
<name>A0AA39MJ78_9AGAR</name>
<keyword evidence="1" id="KW-0472">Membrane</keyword>
<evidence type="ECO:0000313" key="2">
    <source>
        <dbReference type="EMBL" id="KAK0435843.1"/>
    </source>
</evidence>
<proteinExistence type="predicted"/>
<dbReference type="Proteomes" id="UP001175226">
    <property type="component" value="Unassembled WGS sequence"/>
</dbReference>
<sequence>MPIHLKFDYKDMENAIDAFEMNLSTQAILSAISDVTSRALPSKQNCIVPSSRSFHGSLIIGTVILFVVLPSFLVNPPGVFLCRSSWMDFPVEIQLEIIACIPVSNLLNLRVTNQYNRNIVTPLMHCCLHFRLPPYWTDFIVVDADAWEWAAAAEVLAAIFVTDAWFPIISVSFDMWPMSNYCFFKYLDNAKVMKVSIAGYRHGLSYYPNIPYPLMLLPSVKHLTVARCSFVGHSILGLLSPDTRLETLEIDRVDNGYLITPLHPGTFELGVWRDLNGIETYRRGLVHNPPPASLKRLQLHFSPFIPNGRWDDNPPTFFQPRPMQHLLLVQLFRIPCVQAVVNQYLHPGETFPVHLLLSAVEDINICMGSFLYRSVRWGWKEMAYSLTRLMLWDCIVELGADGTCHLPLKGLHVLEHVRLVGPVSLVRQLLWSLISWSSTSKELTTATLTIIVHINRYDRRDLPKVLSYLFMHHVLLSSRYSEYRQFRGTVHLEMVTKLYSGLLDFETSYLHDLIERKKGKAKLAVARLHYPQKKIARRLSQRLFPLDIPPGMEGPVPHRRYSTSEKPYVKKFAWPVLALRLHMTISSTLITIDCCPRVTVESLEMRKVTHASDADAHQKAAAMDQNVASIIDHSCIVVDDSEVPQTLVAYLSSHSDPHGVEVQDGFKDIEVSCFVSVTQQAVSELSMHPPGVGGDKRHLSDATFPFMEYDVENSDGSFDLHTECVGVRHDCESWFEQGHKNVDPIPSADLLQTSSTHRARSATRYSINIDQQSSLLNAHVEHFFLKEYTTLNRVAAAGRWIPENRSCFLGMATIWKLNVNAHIDRNDWNICALTCGGNFVGGQLHLPDLNVILQEWIPGIMNEGDTCTPGRLQERRIGLPLSGPCSSALAGAERCNELGPPTSYRQLRRRPK</sequence>
<feature type="transmembrane region" description="Helical" evidence="1">
    <location>
        <begin position="53"/>
        <end position="74"/>
    </location>
</feature>
<protein>
    <recommendedName>
        <fullName evidence="4">F-box domain-containing protein</fullName>
    </recommendedName>
</protein>
<organism evidence="2 3">
    <name type="scientific">Armillaria borealis</name>
    <dbReference type="NCBI Taxonomy" id="47425"/>
    <lineage>
        <taxon>Eukaryota</taxon>
        <taxon>Fungi</taxon>
        <taxon>Dikarya</taxon>
        <taxon>Basidiomycota</taxon>
        <taxon>Agaricomycotina</taxon>
        <taxon>Agaricomycetes</taxon>
        <taxon>Agaricomycetidae</taxon>
        <taxon>Agaricales</taxon>
        <taxon>Marasmiineae</taxon>
        <taxon>Physalacriaceae</taxon>
        <taxon>Armillaria</taxon>
    </lineage>
</organism>
<comment type="caution">
    <text evidence="2">The sequence shown here is derived from an EMBL/GenBank/DDBJ whole genome shotgun (WGS) entry which is preliminary data.</text>
</comment>
<dbReference type="AlphaFoldDB" id="A0AA39MJ78"/>
<dbReference type="Gene3D" id="3.60.130.30">
    <property type="match status" value="1"/>
</dbReference>
<evidence type="ECO:0008006" key="4">
    <source>
        <dbReference type="Google" id="ProtNLM"/>
    </source>
</evidence>
<accession>A0AA39MJ78</accession>
<keyword evidence="3" id="KW-1185">Reference proteome</keyword>
<keyword evidence="1" id="KW-0812">Transmembrane</keyword>
<dbReference type="EMBL" id="JAUEPT010000059">
    <property type="protein sequence ID" value="KAK0435843.1"/>
    <property type="molecule type" value="Genomic_DNA"/>
</dbReference>